<comment type="caution">
    <text evidence="2">The sequence shown here is derived from an EMBL/GenBank/DDBJ whole genome shotgun (WGS) entry which is preliminary data.</text>
</comment>
<feature type="transmembrane region" description="Helical" evidence="1">
    <location>
        <begin position="337"/>
        <end position="356"/>
    </location>
</feature>
<feature type="transmembrane region" description="Helical" evidence="1">
    <location>
        <begin position="132"/>
        <end position="154"/>
    </location>
</feature>
<protein>
    <recommendedName>
        <fullName evidence="4">Transmembrane protein</fullName>
    </recommendedName>
</protein>
<accession>A0A8J3SAJ6</accession>
<dbReference type="Proteomes" id="UP000619788">
    <property type="component" value="Unassembled WGS sequence"/>
</dbReference>
<keyword evidence="1" id="KW-1133">Transmembrane helix</keyword>
<sequence>MEATKVEHQAPPTLRIALPGWLAGFRNPVSLGAAALIAVSLGLRLLILRDSYFVEDDLLFVGNAYENDLSLDYVTRVHKGHFMPGAIALTWILARVAPYDWLLTAGVTFAAQALLGVLAFRLLRRLFGARPAILVPLAVLLFSPLTVPAFGWWAAALNAIPLQLALVLALSAQVRFAQGEGTRYGWRALAWCAAGMLFSTKGVFASFVLLAVTTAFLGDLRIGWIRSALRELGRHRWLWAAHLGVIAAYTALYLARRSTAPGEGASVPKPDVAAELAGIMLGRTFPSGAVGGPLTWSPVTPTGGMAGPSDAVVVISWLVLAALVVITIVYRRRALRAWMILAGYLVFADAIPTVIARGSYIGLVGAETRYVADAVVVFAVCLGLALLPVRGEADAYRRPLPDRSPLLLATGLTMGAYLVTSVISIENYRATLSGDRVRAYLDTAAAELARVPDNVVIYPTPVPGDIVLPVNGDRRLGSRVLAPLARPAIRARMANPEPSHEAMVFNKDGRLVRMSVFGYFQAAPAGQRCMAPVDGAVFMPDAVSWGGRATAGALSYTAERPISVTVEIGEERIVLALRETPLGLVHFPVKAVGRGMRIVVDDPTAPFCLTGAALGSPVAEGEQPG</sequence>
<feature type="transmembrane region" description="Helical" evidence="1">
    <location>
        <begin position="368"/>
        <end position="386"/>
    </location>
</feature>
<keyword evidence="3" id="KW-1185">Reference proteome</keyword>
<feature type="transmembrane region" description="Helical" evidence="1">
    <location>
        <begin position="29"/>
        <end position="47"/>
    </location>
</feature>
<feature type="transmembrane region" description="Helical" evidence="1">
    <location>
        <begin position="311"/>
        <end position="330"/>
    </location>
</feature>
<evidence type="ECO:0008006" key="4">
    <source>
        <dbReference type="Google" id="ProtNLM"/>
    </source>
</evidence>
<keyword evidence="1" id="KW-0472">Membrane</keyword>
<feature type="transmembrane region" description="Helical" evidence="1">
    <location>
        <begin position="237"/>
        <end position="255"/>
    </location>
</feature>
<proteinExistence type="predicted"/>
<feature type="transmembrane region" description="Helical" evidence="1">
    <location>
        <begin position="101"/>
        <end position="120"/>
    </location>
</feature>
<keyword evidence="1" id="KW-0812">Transmembrane</keyword>
<evidence type="ECO:0000313" key="3">
    <source>
        <dbReference type="Proteomes" id="UP000619788"/>
    </source>
</evidence>
<organism evidence="2 3">
    <name type="scientific">Planobispora siamensis</name>
    <dbReference type="NCBI Taxonomy" id="936338"/>
    <lineage>
        <taxon>Bacteria</taxon>
        <taxon>Bacillati</taxon>
        <taxon>Actinomycetota</taxon>
        <taxon>Actinomycetes</taxon>
        <taxon>Streptosporangiales</taxon>
        <taxon>Streptosporangiaceae</taxon>
        <taxon>Planobispora</taxon>
    </lineage>
</organism>
<evidence type="ECO:0000256" key="1">
    <source>
        <dbReference type="SAM" id="Phobius"/>
    </source>
</evidence>
<dbReference type="AlphaFoldDB" id="A0A8J3SAJ6"/>
<gene>
    <name evidence="2" type="ORF">Psi01_04490</name>
</gene>
<dbReference type="RefSeq" id="WP_204062206.1">
    <property type="nucleotide sequence ID" value="NZ_BOOJ01000006.1"/>
</dbReference>
<feature type="transmembrane region" description="Helical" evidence="1">
    <location>
        <begin position="406"/>
        <end position="425"/>
    </location>
</feature>
<evidence type="ECO:0000313" key="2">
    <source>
        <dbReference type="EMBL" id="GIH89819.1"/>
    </source>
</evidence>
<feature type="transmembrane region" description="Helical" evidence="1">
    <location>
        <begin position="189"/>
        <end position="217"/>
    </location>
</feature>
<dbReference type="EMBL" id="BOOJ01000006">
    <property type="protein sequence ID" value="GIH89819.1"/>
    <property type="molecule type" value="Genomic_DNA"/>
</dbReference>
<reference evidence="2 3" key="1">
    <citation type="submission" date="2021-01" db="EMBL/GenBank/DDBJ databases">
        <title>Whole genome shotgun sequence of Planobispora siamensis NBRC 107568.</title>
        <authorList>
            <person name="Komaki H."/>
            <person name="Tamura T."/>
        </authorList>
    </citation>
    <scope>NUCLEOTIDE SEQUENCE [LARGE SCALE GENOMIC DNA]</scope>
    <source>
        <strain evidence="2 3">NBRC 107568</strain>
    </source>
</reference>
<name>A0A8J3SAJ6_9ACTN</name>